<reference evidence="16" key="2">
    <citation type="submission" date="2025-08" db="UniProtKB">
        <authorList>
            <consortium name="RefSeq"/>
        </authorList>
    </citation>
    <scope>IDENTIFICATION</scope>
</reference>
<gene>
    <name evidence="16" type="primary">LOC103343682</name>
</gene>
<evidence type="ECO:0000256" key="9">
    <source>
        <dbReference type="ARBA" id="ARBA00023329"/>
    </source>
</evidence>
<feature type="domain" description="Prolamin-like" evidence="14">
    <location>
        <begin position="53"/>
        <end position="117"/>
    </location>
</feature>
<keyword evidence="8" id="KW-0278">Fertilization</keyword>
<dbReference type="InterPro" id="IPR008502">
    <property type="entry name" value="Prolamin-like"/>
</dbReference>
<dbReference type="InterPro" id="IPR036312">
    <property type="entry name" value="Bifun_inhib/LTP/seed_sf"/>
</dbReference>
<evidence type="ECO:0000256" key="2">
    <source>
        <dbReference type="ARBA" id="ARBA00004541"/>
    </source>
</evidence>
<keyword evidence="4" id="KW-0813">Transport</keyword>
<evidence type="ECO:0000256" key="13">
    <source>
        <dbReference type="SAM" id="SignalP"/>
    </source>
</evidence>
<dbReference type="InterPro" id="IPR044711">
    <property type="entry name" value="EC11-15"/>
</dbReference>
<evidence type="ECO:0000256" key="12">
    <source>
        <dbReference type="SAM" id="MobiDB-lite"/>
    </source>
</evidence>
<organism evidence="15 16">
    <name type="scientific">Prunus mume</name>
    <name type="common">Japanese apricot</name>
    <name type="synonym">Armeniaca mume</name>
    <dbReference type="NCBI Taxonomy" id="102107"/>
    <lineage>
        <taxon>Eukaryota</taxon>
        <taxon>Viridiplantae</taxon>
        <taxon>Streptophyta</taxon>
        <taxon>Embryophyta</taxon>
        <taxon>Tracheophyta</taxon>
        <taxon>Spermatophyta</taxon>
        <taxon>Magnoliopsida</taxon>
        <taxon>eudicotyledons</taxon>
        <taxon>Gunneridae</taxon>
        <taxon>Pentapetalae</taxon>
        <taxon>rosids</taxon>
        <taxon>fabids</taxon>
        <taxon>Rosales</taxon>
        <taxon>Rosaceae</taxon>
        <taxon>Amygdaloideae</taxon>
        <taxon>Amygdaleae</taxon>
        <taxon>Prunus</taxon>
    </lineage>
</organism>
<evidence type="ECO:0000256" key="5">
    <source>
        <dbReference type="ARBA" id="ARBA00022525"/>
    </source>
</evidence>
<name>A0ABM0PW95_PRUMU</name>
<accession>A0ABM0PW95</accession>
<comment type="subcellular location">
    <subcellularLocation>
        <location evidence="2">Cytoplasmic vesicle</location>
    </subcellularLocation>
    <subcellularLocation>
        <location evidence="3">Secreted</location>
    </subcellularLocation>
</comment>
<dbReference type="SUPFAM" id="SSF47699">
    <property type="entry name" value="Bifunctional inhibitor/lipid-transfer protein/seed storage 2S albumin"/>
    <property type="match status" value="1"/>
</dbReference>
<dbReference type="Proteomes" id="UP000694861">
    <property type="component" value="Unplaced"/>
</dbReference>
<evidence type="ECO:0000256" key="10">
    <source>
        <dbReference type="ARBA" id="ARBA00034457"/>
    </source>
</evidence>
<keyword evidence="15" id="KW-1185">Reference proteome</keyword>
<feature type="signal peptide" evidence="13">
    <location>
        <begin position="1"/>
        <end position="26"/>
    </location>
</feature>
<evidence type="ECO:0000256" key="8">
    <source>
        <dbReference type="ARBA" id="ARBA00023279"/>
    </source>
</evidence>
<dbReference type="PANTHER" id="PTHR35293">
    <property type="entry name" value="EGG CELL-SECRETED PROTEIN 1.5"/>
    <property type="match status" value="1"/>
</dbReference>
<proteinExistence type="inferred from homology"/>
<evidence type="ECO:0000256" key="7">
    <source>
        <dbReference type="ARBA" id="ARBA00023121"/>
    </source>
</evidence>
<dbReference type="GeneID" id="103343682"/>
<evidence type="ECO:0000256" key="11">
    <source>
        <dbReference type="ARBA" id="ARBA00034484"/>
    </source>
</evidence>
<feature type="chain" id="PRO_5045626497" evidence="13">
    <location>
        <begin position="27"/>
        <end position="152"/>
    </location>
</feature>
<evidence type="ECO:0000313" key="16">
    <source>
        <dbReference type="RefSeq" id="XP_008245549.1"/>
    </source>
</evidence>
<dbReference type="RefSeq" id="XP_008245549.1">
    <property type="nucleotide sequence ID" value="XM_008247327.1"/>
</dbReference>
<comment type="function">
    <text evidence="1">Plant non-specific lipid-transfer proteins transfer phospholipids as well as galactolipids across membranes. May play a role in wax or cutin deposition in the cell walls of expanding epidermal cells and certain secretory tissues.</text>
</comment>
<comment type="function">
    <text evidence="10">Involved in the regulation of gamete interactions during the double fertilization and to prevent multiple-pollen tube attraction; mediates the redistribution of the gamete fusogen HAP2/GCS1 to the cell surface after secretion upon sperm arrival.</text>
</comment>
<evidence type="ECO:0000256" key="3">
    <source>
        <dbReference type="ARBA" id="ARBA00004613"/>
    </source>
</evidence>
<protein>
    <submittedName>
        <fullName evidence="16">Egg cell-secreted protein 1.2-like</fullName>
    </submittedName>
</protein>
<comment type="similarity">
    <text evidence="11">Belongs to the plant egg cell-secreted peptide family.</text>
</comment>
<feature type="region of interest" description="Disordered" evidence="12">
    <location>
        <begin position="120"/>
        <end position="152"/>
    </location>
</feature>
<dbReference type="Pfam" id="PF05617">
    <property type="entry name" value="Prolamin_like"/>
    <property type="match status" value="1"/>
</dbReference>
<reference evidence="15" key="1">
    <citation type="journal article" date="2012" name="Nat. Commun.">
        <title>The genome of Prunus mume.</title>
        <authorList>
            <person name="Zhang Q."/>
            <person name="Chen W."/>
            <person name="Sun L."/>
            <person name="Zhao F."/>
            <person name="Huang B."/>
            <person name="Yang W."/>
            <person name="Tao Y."/>
            <person name="Wang J."/>
            <person name="Yuan Z."/>
            <person name="Fan G."/>
            <person name="Xing Z."/>
            <person name="Han C."/>
            <person name="Pan H."/>
            <person name="Zhong X."/>
            <person name="Shi W."/>
            <person name="Liang X."/>
            <person name="Du D."/>
            <person name="Sun F."/>
            <person name="Xu Z."/>
            <person name="Hao R."/>
            <person name="Lv T."/>
            <person name="Lv Y."/>
            <person name="Zheng Z."/>
            <person name="Sun M."/>
            <person name="Luo L."/>
            <person name="Cai M."/>
            <person name="Gao Y."/>
            <person name="Wang J."/>
            <person name="Yin Y."/>
            <person name="Xu X."/>
            <person name="Cheng T."/>
            <person name="Wang J."/>
        </authorList>
    </citation>
    <scope>NUCLEOTIDE SEQUENCE [LARGE SCALE GENOMIC DNA]</scope>
</reference>
<evidence type="ECO:0000256" key="4">
    <source>
        <dbReference type="ARBA" id="ARBA00022448"/>
    </source>
</evidence>
<sequence>MAAYTTFKLFLLTALLALTMPFLATSARPLNPNIIRSNSNLVARLNLDEESANCWDSLFQLQSCSSEVVMFFLNGETYLGHSCCEAIRTIEHQCWPALLGTLGFTVEETDVLKGYCDEADHVKSQPSNPPSPPSSHDPTNVKVVPGSEKLVP</sequence>
<keyword evidence="7" id="KW-0446">Lipid-binding</keyword>
<keyword evidence="6 13" id="KW-0732">Signal</keyword>
<evidence type="ECO:0000313" key="15">
    <source>
        <dbReference type="Proteomes" id="UP000694861"/>
    </source>
</evidence>
<evidence type="ECO:0000259" key="14">
    <source>
        <dbReference type="Pfam" id="PF05617"/>
    </source>
</evidence>
<evidence type="ECO:0000256" key="1">
    <source>
        <dbReference type="ARBA" id="ARBA00003211"/>
    </source>
</evidence>
<evidence type="ECO:0000256" key="6">
    <source>
        <dbReference type="ARBA" id="ARBA00022729"/>
    </source>
</evidence>
<keyword evidence="9" id="KW-0968">Cytoplasmic vesicle</keyword>
<keyword evidence="5" id="KW-0964">Secreted</keyword>
<dbReference type="PANTHER" id="PTHR35293:SF1">
    <property type="entry name" value="EGG CELL-SECRETED PROTEIN 1.5"/>
    <property type="match status" value="1"/>
</dbReference>